<dbReference type="Pfam" id="PF17293">
    <property type="entry name" value="Arm-DNA-bind_5"/>
    <property type="match status" value="1"/>
</dbReference>
<organism evidence="5 6">
    <name type="scientific">Arcicella rigui</name>
    <dbReference type="NCBI Taxonomy" id="797020"/>
    <lineage>
        <taxon>Bacteria</taxon>
        <taxon>Pseudomonadati</taxon>
        <taxon>Bacteroidota</taxon>
        <taxon>Cytophagia</taxon>
        <taxon>Cytophagales</taxon>
        <taxon>Flectobacillaceae</taxon>
        <taxon>Arcicella</taxon>
    </lineage>
</organism>
<dbReference type="Gene3D" id="1.10.443.10">
    <property type="entry name" value="Intergrase catalytic core"/>
    <property type="match status" value="1"/>
</dbReference>
<dbReference type="InterPro" id="IPR035386">
    <property type="entry name" value="Arm-DNA-bind_5"/>
</dbReference>
<comment type="similarity">
    <text evidence="1">Belongs to the 'phage' integrase family.</text>
</comment>
<dbReference type="InterPro" id="IPR011010">
    <property type="entry name" value="DNA_brk_join_enz"/>
</dbReference>
<dbReference type="InterPro" id="IPR013762">
    <property type="entry name" value="Integrase-like_cat_sf"/>
</dbReference>
<evidence type="ECO:0000313" key="5">
    <source>
        <dbReference type="EMBL" id="MEA5139954.1"/>
    </source>
</evidence>
<feature type="domain" description="Tyr recombinase" evidence="4">
    <location>
        <begin position="213"/>
        <end position="403"/>
    </location>
</feature>
<protein>
    <submittedName>
        <fullName evidence="5">Site-specific integrase</fullName>
    </submittedName>
</protein>
<evidence type="ECO:0000313" key="6">
    <source>
        <dbReference type="Proteomes" id="UP001302949"/>
    </source>
</evidence>
<evidence type="ECO:0000259" key="4">
    <source>
        <dbReference type="PROSITE" id="PS51898"/>
    </source>
</evidence>
<dbReference type="Pfam" id="PF00589">
    <property type="entry name" value="Phage_integrase"/>
    <property type="match status" value="1"/>
</dbReference>
<keyword evidence="3" id="KW-0233">DNA recombination</keyword>
<dbReference type="Pfam" id="PF13102">
    <property type="entry name" value="Phage_int_SAM_5"/>
    <property type="match status" value="1"/>
</dbReference>
<keyword evidence="2" id="KW-0238">DNA-binding</keyword>
<dbReference type="InterPro" id="IPR050090">
    <property type="entry name" value="Tyrosine_recombinase_XerCD"/>
</dbReference>
<evidence type="ECO:0000256" key="2">
    <source>
        <dbReference type="ARBA" id="ARBA00023125"/>
    </source>
</evidence>
<dbReference type="RefSeq" id="WP_323297113.1">
    <property type="nucleotide sequence ID" value="NZ_JAYFUM010000014.1"/>
</dbReference>
<dbReference type="PANTHER" id="PTHR30349">
    <property type="entry name" value="PHAGE INTEGRASE-RELATED"/>
    <property type="match status" value="1"/>
</dbReference>
<dbReference type="PANTHER" id="PTHR30349:SF64">
    <property type="entry name" value="PROPHAGE INTEGRASE INTD-RELATED"/>
    <property type="match status" value="1"/>
</dbReference>
<dbReference type="PROSITE" id="PS51898">
    <property type="entry name" value="TYR_RECOMBINASE"/>
    <property type="match status" value="1"/>
</dbReference>
<comment type="caution">
    <text evidence="5">The sequence shown here is derived from an EMBL/GenBank/DDBJ whole genome shotgun (WGS) entry which is preliminary data.</text>
</comment>
<dbReference type="Proteomes" id="UP001302949">
    <property type="component" value="Unassembled WGS sequence"/>
</dbReference>
<dbReference type="EMBL" id="JAYFUM010000014">
    <property type="protein sequence ID" value="MEA5139954.1"/>
    <property type="molecule type" value="Genomic_DNA"/>
</dbReference>
<proteinExistence type="inferred from homology"/>
<dbReference type="SUPFAM" id="SSF56349">
    <property type="entry name" value="DNA breaking-rejoining enzymes"/>
    <property type="match status" value="1"/>
</dbReference>
<sequence length="406" mass="47675">MTSAKVLLFTSKLLKNGEYPIVLRLTKDRKFKYISLGFSCSLDLWDDKNNYPKKKHPNHKEMTITIHSVRNKANREILNLENQGKEYSLEELANILQAEKKRKSITIFNYFEEIISKKEQSGKVGYANAFIESLNKLKTFRNGKDLEFSDITFNFLKQYEDWLISQKLMPNTIFYYLRTLNTLLGYAKKEELVKPDYYPFKDFGFAKYRNVKTKKRAITRDDMLLIINQELPAQSRLARSRDFFLFSYYCGGINFVDMANLKWTNIINGRLEYTRQKTNEAYSIIILPPAQKILQYFRETNFVRQDSYIFPILSDFHKTPQQMRDRIHKVNRQTNEDLKEVAKMLGINETITTYVARHSFATIQKKSGTPTAIISEMLGHDSEKTTKIYLDSFGNDVLDEAMKNLL</sequence>
<keyword evidence="6" id="KW-1185">Reference proteome</keyword>
<dbReference type="CDD" id="cd01185">
    <property type="entry name" value="INTN1_C_like"/>
    <property type="match status" value="1"/>
</dbReference>
<dbReference type="InterPro" id="IPR002104">
    <property type="entry name" value="Integrase_catalytic"/>
</dbReference>
<reference evidence="5 6" key="1">
    <citation type="submission" date="2023-12" db="EMBL/GenBank/DDBJ databases">
        <title>Novel species of the genus Arcicella isolated from rivers.</title>
        <authorList>
            <person name="Lu H."/>
        </authorList>
    </citation>
    <scope>NUCLEOTIDE SEQUENCE [LARGE SCALE GENOMIC DNA]</scope>
    <source>
        <strain evidence="5 6">KCTC 23307</strain>
    </source>
</reference>
<dbReference type="Gene3D" id="1.10.150.130">
    <property type="match status" value="1"/>
</dbReference>
<evidence type="ECO:0000256" key="1">
    <source>
        <dbReference type="ARBA" id="ARBA00008857"/>
    </source>
</evidence>
<dbReference type="InterPro" id="IPR025269">
    <property type="entry name" value="SAM-like_dom"/>
</dbReference>
<dbReference type="InterPro" id="IPR010998">
    <property type="entry name" value="Integrase_recombinase_N"/>
</dbReference>
<accession>A0ABU5QAS1</accession>
<evidence type="ECO:0000256" key="3">
    <source>
        <dbReference type="ARBA" id="ARBA00023172"/>
    </source>
</evidence>
<gene>
    <name evidence="5" type="ORF">VB248_12450</name>
</gene>
<name>A0ABU5QAS1_9BACT</name>